<evidence type="ECO:0000313" key="26">
    <source>
        <dbReference type="EMBL" id="RYO84613.1"/>
    </source>
</evidence>
<evidence type="ECO:0000256" key="15">
    <source>
        <dbReference type="ARBA" id="ARBA00022884"/>
    </source>
</evidence>
<name>A0ABY0H4I9_9PEZI</name>
<keyword evidence="9" id="KW-0540">Nuclease</keyword>
<evidence type="ECO:0000256" key="18">
    <source>
        <dbReference type="ARBA" id="ARBA00023242"/>
    </source>
</evidence>
<dbReference type="PANTHER" id="PTHR12121:SF100">
    <property type="entry name" value="POLY(A)-SPECIFIC RIBONUCLEASE"/>
    <property type="match status" value="1"/>
</dbReference>
<dbReference type="EMBL" id="QJNS01000158">
    <property type="protein sequence ID" value="RYO84613.1"/>
    <property type="molecule type" value="Genomic_DNA"/>
</dbReference>
<dbReference type="InterPro" id="IPR050410">
    <property type="entry name" value="CCR4/nocturin_mRNA_transcr"/>
</dbReference>
<evidence type="ECO:0000256" key="16">
    <source>
        <dbReference type="ARBA" id="ARBA00023015"/>
    </source>
</evidence>
<keyword evidence="12" id="KW-0378">Hydrolase</keyword>
<dbReference type="PROSITE" id="PS51450">
    <property type="entry name" value="LRR"/>
    <property type="match status" value="1"/>
</dbReference>
<evidence type="ECO:0000256" key="19">
    <source>
        <dbReference type="ARBA" id="ARBA00023475"/>
    </source>
</evidence>
<keyword evidence="16" id="KW-0805">Transcription regulation</keyword>
<feature type="region of interest" description="Disordered" evidence="24">
    <location>
        <begin position="60"/>
        <end position="166"/>
    </location>
</feature>
<dbReference type="InterPro" id="IPR032675">
    <property type="entry name" value="LRR_dom_sf"/>
</dbReference>
<reference evidence="26 27" key="1">
    <citation type="submission" date="2018-06" db="EMBL/GenBank/DDBJ databases">
        <title>Complete Genomes of Monosporascus.</title>
        <authorList>
            <person name="Robinson A.J."/>
            <person name="Natvig D.O."/>
        </authorList>
    </citation>
    <scope>NUCLEOTIDE SEQUENCE [LARGE SCALE GENOMIC DNA]</scope>
    <source>
        <strain evidence="26 27">CBS 609.92</strain>
    </source>
</reference>
<keyword evidence="11" id="KW-0677">Repeat</keyword>
<keyword evidence="13" id="KW-0269">Exonuclease</keyword>
<keyword evidence="27" id="KW-1185">Reference proteome</keyword>
<evidence type="ECO:0000259" key="25">
    <source>
        <dbReference type="Pfam" id="PF03372"/>
    </source>
</evidence>
<evidence type="ECO:0000256" key="3">
    <source>
        <dbReference type="ARBA" id="ARBA00004123"/>
    </source>
</evidence>
<keyword evidence="7" id="KW-0963">Cytoplasm</keyword>
<evidence type="ECO:0000256" key="20">
    <source>
        <dbReference type="ARBA" id="ARBA00030493"/>
    </source>
</evidence>
<dbReference type="InterPro" id="IPR003591">
    <property type="entry name" value="Leu-rich_rpt_typical-subtyp"/>
</dbReference>
<evidence type="ECO:0000256" key="1">
    <source>
        <dbReference type="ARBA" id="ARBA00001663"/>
    </source>
</evidence>
<evidence type="ECO:0000256" key="11">
    <source>
        <dbReference type="ARBA" id="ARBA00022737"/>
    </source>
</evidence>
<feature type="region of interest" description="Disordered" evidence="24">
    <location>
        <begin position="199"/>
        <end position="228"/>
    </location>
</feature>
<dbReference type="PANTHER" id="PTHR12121">
    <property type="entry name" value="CARBON CATABOLITE REPRESSOR PROTEIN 4"/>
    <property type="match status" value="1"/>
</dbReference>
<evidence type="ECO:0000256" key="23">
    <source>
        <dbReference type="ARBA" id="ARBA00045495"/>
    </source>
</evidence>
<evidence type="ECO:0000256" key="4">
    <source>
        <dbReference type="ARBA" id="ARBA00004496"/>
    </source>
</evidence>
<keyword evidence="15" id="KW-0694">RNA-binding</keyword>
<keyword evidence="10" id="KW-0479">Metal-binding</keyword>
<dbReference type="EC" id="3.1.13.4" evidence="6"/>
<organism evidence="26 27">
    <name type="scientific">Monosporascus cannonballus</name>
    <dbReference type="NCBI Taxonomy" id="155416"/>
    <lineage>
        <taxon>Eukaryota</taxon>
        <taxon>Fungi</taxon>
        <taxon>Dikarya</taxon>
        <taxon>Ascomycota</taxon>
        <taxon>Pezizomycotina</taxon>
        <taxon>Sordariomycetes</taxon>
        <taxon>Xylariomycetidae</taxon>
        <taxon>Xylariales</taxon>
        <taxon>Xylariales incertae sedis</taxon>
        <taxon>Monosporascus</taxon>
    </lineage>
</organism>
<evidence type="ECO:0000256" key="12">
    <source>
        <dbReference type="ARBA" id="ARBA00022801"/>
    </source>
</evidence>
<dbReference type="Pfam" id="PF00560">
    <property type="entry name" value="LRR_1"/>
    <property type="match status" value="1"/>
</dbReference>
<accession>A0ABY0H4I9</accession>
<feature type="domain" description="Endonuclease/exonuclease/phosphatase" evidence="25">
    <location>
        <begin position="392"/>
        <end position="718"/>
    </location>
</feature>
<evidence type="ECO:0000313" key="27">
    <source>
        <dbReference type="Proteomes" id="UP000294003"/>
    </source>
</evidence>
<evidence type="ECO:0000256" key="5">
    <source>
        <dbReference type="ARBA" id="ARBA00010774"/>
    </source>
</evidence>
<comment type="catalytic activity">
    <reaction evidence="1">
        <text>Exonucleolytic cleavage of poly(A) to 5'-AMP.</text>
        <dbReference type="EC" id="3.1.13.4"/>
    </reaction>
</comment>
<evidence type="ECO:0000256" key="14">
    <source>
        <dbReference type="ARBA" id="ARBA00022842"/>
    </source>
</evidence>
<proteinExistence type="inferred from homology"/>
<keyword evidence="8" id="KW-0433">Leucine-rich repeat</keyword>
<evidence type="ECO:0000256" key="13">
    <source>
        <dbReference type="ARBA" id="ARBA00022839"/>
    </source>
</evidence>
<dbReference type="Gene3D" id="3.60.10.10">
    <property type="entry name" value="Endonuclease/exonuclease/phosphatase"/>
    <property type="match status" value="1"/>
</dbReference>
<feature type="compositionally biased region" description="Low complexity" evidence="24">
    <location>
        <begin position="103"/>
        <end position="114"/>
    </location>
</feature>
<evidence type="ECO:0000256" key="10">
    <source>
        <dbReference type="ARBA" id="ARBA00022723"/>
    </source>
</evidence>
<dbReference type="Proteomes" id="UP000294003">
    <property type="component" value="Unassembled WGS sequence"/>
</dbReference>
<evidence type="ECO:0000256" key="2">
    <source>
        <dbReference type="ARBA" id="ARBA00001946"/>
    </source>
</evidence>
<keyword evidence="14" id="KW-0460">Magnesium</keyword>
<dbReference type="CDD" id="cd09097">
    <property type="entry name" value="Deadenylase_CCR4"/>
    <property type="match status" value="1"/>
</dbReference>
<gene>
    <name evidence="26" type="ORF">DL762_005603</name>
</gene>
<keyword evidence="18" id="KW-0539">Nucleus</keyword>
<sequence>MPFPASRTTTTTAASFAPSLALSLALTPTLPYLQSSATGRSFLSDTSDPTLATAELLRGMYGPGHQQGHNSRLNGVPGGRGMGPQMMYNFVQQQGSHQHHTHPQQQHHQSIQQDHTAHSGASNAMNHHSGFSSGLMSNVTPFTPSNHQNGHTPSRSGQNQQFSEHWNEQLKSYKEAERAHQTMTEQHQPHYFARLRASENKGISPVPTTNTAESTLEGEEDRGRPVNVEKSLDRQDWLNLDFSGQGLRNVSLTLFNHYDFLTELYLASNNLQYLPPQIGQLRSLRHLDVSYNQLSELPPELGMCTPLRQLLLYNNNIQSLPFELGALHFLEMLGIHGNPLNAELKQKLVEEGTKSLITYLKEQAPVPLPPQPRQPITIQEGIPDDRERIRIMSWNTLCDKYATSTQYGYTPASALSWEYRKDSIIQEFRDRKADILCLQETAMDAFENFFAPELAKDNYKGVFYPKTRVNHLPPKEQRAVDGCSIFYKSDKYILLDKQLVDFRQTAINRPDMKSADDVFNRVMPKDTIAVFCFFESRATGNRFIVVNAHLCWEHYLADVKAVQTGILMELVTKQSERYTRRPPVPVNEKKVIRLSEDAPTCEVPEAAPSQEYRNNTEIPLFVCGDYNSMADSSVYELLDKGRIPPDHPDLVGHSYGNFTKDGIEHPFNLRNVYSALFGTPDELTFTNYTPTFSGVIDYIWYSANTLDAIEVLGPPDYEYLKRVPGFPNYHFPADHIQIMADFAFKPRKDKKSVGDQPPGSSRV</sequence>
<evidence type="ECO:0000256" key="17">
    <source>
        <dbReference type="ARBA" id="ARBA00023163"/>
    </source>
</evidence>
<feature type="compositionally biased region" description="Polar residues" evidence="24">
    <location>
        <begin position="119"/>
        <end position="164"/>
    </location>
</feature>
<comment type="cofactor">
    <cofactor evidence="2">
        <name>Mg(2+)</name>
        <dbReference type="ChEBI" id="CHEBI:18420"/>
    </cofactor>
</comment>
<dbReference type="SUPFAM" id="SSF56219">
    <property type="entry name" value="DNase I-like"/>
    <property type="match status" value="1"/>
</dbReference>
<evidence type="ECO:0000256" key="8">
    <source>
        <dbReference type="ARBA" id="ARBA00022614"/>
    </source>
</evidence>
<comment type="function">
    <text evidence="23">Acts as a catalytic component of the CCR4-NOT core complex, which in the nucleus seems to be a general transcription factor, and in the cytoplasm the major mRNA deadenylase involved in mRNA turnover. Ccr4 has 3'-5' RNase activity with a strong preference for polyadenylated substrates and also low exonuclease activity towards single-stranded DNA.</text>
</comment>
<dbReference type="InterPro" id="IPR001611">
    <property type="entry name" value="Leu-rich_rpt"/>
</dbReference>
<dbReference type="InterPro" id="IPR036691">
    <property type="entry name" value="Endo/exonu/phosph_ase_sf"/>
</dbReference>
<evidence type="ECO:0000256" key="6">
    <source>
        <dbReference type="ARBA" id="ARBA00012161"/>
    </source>
</evidence>
<evidence type="ECO:0000256" key="22">
    <source>
        <dbReference type="ARBA" id="ARBA00033317"/>
    </source>
</evidence>
<protein>
    <recommendedName>
        <fullName evidence="19">CCR4-Not complex 3'-5'-exoribonuclease subunit Ccr4</fullName>
        <ecNumber evidence="6">3.1.13.4</ecNumber>
    </recommendedName>
    <alternativeName>
        <fullName evidence="20">Carbon catabolite repressor protein 4</fullName>
    </alternativeName>
    <alternativeName>
        <fullName evidence="21">Cytoplasmic deadenylase</fullName>
    </alternativeName>
    <alternativeName>
        <fullName evidence="22">Glucose-repressible alcohol dehydrogenase transcriptional effector</fullName>
    </alternativeName>
</protein>
<comment type="caution">
    <text evidence="26">The sequence shown here is derived from an EMBL/GenBank/DDBJ whole genome shotgun (WGS) entry which is preliminary data.</text>
</comment>
<evidence type="ECO:0000256" key="9">
    <source>
        <dbReference type="ARBA" id="ARBA00022722"/>
    </source>
</evidence>
<evidence type="ECO:0000256" key="21">
    <source>
        <dbReference type="ARBA" id="ARBA00031469"/>
    </source>
</evidence>
<dbReference type="InterPro" id="IPR005135">
    <property type="entry name" value="Endo/exonuclease/phosphatase"/>
</dbReference>
<keyword evidence="17" id="KW-0804">Transcription</keyword>
<dbReference type="Pfam" id="PF03372">
    <property type="entry name" value="Exo_endo_phos"/>
    <property type="match status" value="1"/>
</dbReference>
<comment type="similarity">
    <text evidence="5">Belongs to the CCR4/nocturin family.</text>
</comment>
<evidence type="ECO:0000256" key="24">
    <source>
        <dbReference type="SAM" id="MobiDB-lite"/>
    </source>
</evidence>
<dbReference type="SUPFAM" id="SSF52058">
    <property type="entry name" value="L domain-like"/>
    <property type="match status" value="1"/>
</dbReference>
<comment type="subcellular location">
    <subcellularLocation>
        <location evidence="4">Cytoplasm</location>
    </subcellularLocation>
    <subcellularLocation>
        <location evidence="3">Nucleus</location>
    </subcellularLocation>
</comment>
<evidence type="ECO:0000256" key="7">
    <source>
        <dbReference type="ARBA" id="ARBA00022490"/>
    </source>
</evidence>
<dbReference type="SMART" id="SM00369">
    <property type="entry name" value="LRR_TYP"/>
    <property type="match status" value="3"/>
</dbReference>
<dbReference type="Gene3D" id="3.80.10.10">
    <property type="entry name" value="Ribonuclease Inhibitor"/>
    <property type="match status" value="1"/>
</dbReference>